<comment type="caution">
    <text evidence="1">The sequence shown here is derived from an EMBL/GenBank/DDBJ whole genome shotgun (WGS) entry which is preliminary data.</text>
</comment>
<dbReference type="InterPro" id="IPR003500">
    <property type="entry name" value="RpiB_LacA_LacB"/>
</dbReference>
<sequence length="155" mass="17066">METKKNNQIIAFASDHAGFELKDKLSKKLISEGYQIVDLGPESGSTSVSYAEYGFKLAHYLKKHPEAKGIGVCGTGLGISYALNRFSFIRAARVSSLEDAKLAKLHNDANVLAFGGRQVSLENAFEMFKTWDSTDFEGGRHIQRIETLTEEGSSE</sequence>
<dbReference type="Pfam" id="PF02502">
    <property type="entry name" value="LacAB_rpiB"/>
    <property type="match status" value="1"/>
</dbReference>
<organism evidence="1 2">
    <name type="scientific">Mycoplasma zalophi</name>
    <dbReference type="NCBI Taxonomy" id="191287"/>
    <lineage>
        <taxon>Bacteria</taxon>
        <taxon>Bacillati</taxon>
        <taxon>Mycoplasmatota</taxon>
        <taxon>Mollicutes</taxon>
        <taxon>Mycoplasmataceae</taxon>
        <taxon>Mycoplasma</taxon>
    </lineage>
</organism>
<dbReference type="PANTHER" id="PTHR30345">
    <property type="entry name" value="RIBOSE-5-PHOSPHATE ISOMERASE B"/>
    <property type="match status" value="1"/>
</dbReference>
<reference evidence="1" key="1">
    <citation type="submission" date="2021-06" db="EMBL/GenBank/DDBJ databases">
        <title>Novel Mycoplasma species detected in California sea lions (Zalophus californianus) from the USA.</title>
        <authorList>
            <person name="Volokhov D.V."/>
            <person name="Furtak V.A."/>
            <person name="Zagorodnyaya T.A."/>
        </authorList>
    </citation>
    <scope>NUCLEOTIDE SEQUENCE [LARGE SCALE GENOMIC DNA]</scope>
    <source>
        <strain evidence="1">CSL 5346</strain>
    </source>
</reference>
<keyword evidence="2" id="KW-1185">Reference proteome</keyword>
<dbReference type="RefSeq" id="WP_216488242.1">
    <property type="nucleotide sequence ID" value="NZ_JAHMHH010000001.1"/>
</dbReference>
<dbReference type="NCBIfam" id="NF004051">
    <property type="entry name" value="PRK05571.1"/>
    <property type="match status" value="1"/>
</dbReference>
<gene>
    <name evidence="1" type="ORF">KQ875_00200</name>
</gene>
<proteinExistence type="predicted"/>
<keyword evidence="1" id="KW-0413">Isomerase</keyword>
<dbReference type="GO" id="GO:0016853">
    <property type="term" value="F:isomerase activity"/>
    <property type="evidence" value="ECO:0007669"/>
    <property type="project" value="UniProtKB-KW"/>
</dbReference>
<name>A0ABS6DQH7_9MOLU</name>
<protein>
    <submittedName>
        <fullName evidence="1">RpiB/LacA/LacB family sugar-phosphate isomerase</fullName>
    </submittedName>
</protein>
<dbReference type="EMBL" id="JAHMHH010000001">
    <property type="protein sequence ID" value="MBU4692021.1"/>
    <property type="molecule type" value="Genomic_DNA"/>
</dbReference>
<dbReference type="Proteomes" id="UP000718793">
    <property type="component" value="Unassembled WGS sequence"/>
</dbReference>
<dbReference type="NCBIfam" id="TIGR00689">
    <property type="entry name" value="rpiB_lacA_lacB"/>
    <property type="match status" value="1"/>
</dbReference>
<dbReference type="PIRSF" id="PIRSF005384">
    <property type="entry name" value="RpiB_LacA_B"/>
    <property type="match status" value="1"/>
</dbReference>
<dbReference type="PANTHER" id="PTHR30345:SF0">
    <property type="entry name" value="DNA DAMAGE-REPAIR_TOLERATION PROTEIN DRT102"/>
    <property type="match status" value="1"/>
</dbReference>
<evidence type="ECO:0000313" key="1">
    <source>
        <dbReference type="EMBL" id="MBU4692021.1"/>
    </source>
</evidence>
<evidence type="ECO:0000313" key="2">
    <source>
        <dbReference type="Proteomes" id="UP000718793"/>
    </source>
</evidence>
<accession>A0ABS6DQH7</accession>